<dbReference type="GO" id="GO:0006203">
    <property type="term" value="P:dGTP catabolic process"/>
    <property type="evidence" value="ECO:0007669"/>
    <property type="project" value="TreeGrafter"/>
</dbReference>
<dbReference type="GO" id="GO:0005829">
    <property type="term" value="C:cytosol"/>
    <property type="evidence" value="ECO:0007669"/>
    <property type="project" value="TreeGrafter"/>
</dbReference>
<dbReference type="CDD" id="cd04683">
    <property type="entry name" value="NUDIX_Hydrolase"/>
    <property type="match status" value="1"/>
</dbReference>
<keyword evidence="1" id="KW-0378">Hydrolase</keyword>
<dbReference type="AlphaFoldDB" id="A0A6B3VXI1"/>
<gene>
    <name evidence="3" type="ORF">G4D64_16275</name>
</gene>
<comment type="caution">
    <text evidence="3">The sequence shown here is derived from an EMBL/GenBank/DDBJ whole genome shotgun (WGS) entry which is preliminary data.</text>
</comment>
<reference evidence="3 4" key="1">
    <citation type="submission" date="2020-02" db="EMBL/GenBank/DDBJ databases">
        <title>Bacillus aquiflavi sp. nov., isolated from yellow water of strong flavor Chinese baijiu in Yibin region of China.</title>
        <authorList>
            <person name="Xie J."/>
        </authorList>
    </citation>
    <scope>NUCLEOTIDE SEQUENCE [LARGE SCALE GENOMIC DNA]</scope>
    <source>
        <strain evidence="3 4">3H-10</strain>
    </source>
</reference>
<dbReference type="InterPro" id="IPR000086">
    <property type="entry name" value="NUDIX_hydrolase_dom"/>
</dbReference>
<dbReference type="InterPro" id="IPR015797">
    <property type="entry name" value="NUDIX_hydrolase-like_dom_sf"/>
</dbReference>
<evidence type="ECO:0000256" key="1">
    <source>
        <dbReference type="ARBA" id="ARBA00022801"/>
    </source>
</evidence>
<dbReference type="Proteomes" id="UP000472971">
    <property type="component" value="Unassembled WGS sequence"/>
</dbReference>
<organism evidence="3 4">
    <name type="scientific">Bacillus aquiflavi</name>
    <dbReference type="NCBI Taxonomy" id="2672567"/>
    <lineage>
        <taxon>Bacteria</taxon>
        <taxon>Bacillati</taxon>
        <taxon>Bacillota</taxon>
        <taxon>Bacilli</taxon>
        <taxon>Bacillales</taxon>
        <taxon>Bacillaceae</taxon>
        <taxon>Bacillus</taxon>
    </lineage>
</organism>
<dbReference type="EMBL" id="JAAIWN010000061">
    <property type="protein sequence ID" value="NEY83010.1"/>
    <property type="molecule type" value="Genomic_DNA"/>
</dbReference>
<dbReference type="PANTHER" id="PTHR16099">
    <property type="entry name" value="8-OXO-DGTP DIPHOSPHATES NUDT15"/>
    <property type="match status" value="1"/>
</dbReference>
<proteinExistence type="predicted"/>
<feature type="domain" description="Nudix hydrolase" evidence="2">
    <location>
        <begin position="7"/>
        <end position="118"/>
    </location>
</feature>
<dbReference type="GO" id="GO:0035539">
    <property type="term" value="F:8-oxo-7,8-dihydrodeoxyguanosine triphosphate pyrophosphatase activity"/>
    <property type="evidence" value="ECO:0007669"/>
    <property type="project" value="TreeGrafter"/>
</dbReference>
<dbReference type="PANTHER" id="PTHR16099:SF5">
    <property type="entry name" value="NUCLEOTIDE TRIPHOSPHATE DIPHOSPHATASE NUDT15"/>
    <property type="match status" value="1"/>
</dbReference>
<dbReference type="InterPro" id="IPR020084">
    <property type="entry name" value="NUDIX_hydrolase_CS"/>
</dbReference>
<protein>
    <submittedName>
        <fullName evidence="3">NUDIX domain-containing protein</fullName>
    </submittedName>
</protein>
<dbReference type="PROSITE" id="PS51462">
    <property type="entry name" value="NUDIX"/>
    <property type="match status" value="1"/>
</dbReference>
<accession>A0A6B3VXI1</accession>
<dbReference type="Gene3D" id="3.90.79.10">
    <property type="entry name" value="Nucleoside Triphosphate Pyrophosphohydrolase"/>
    <property type="match status" value="1"/>
</dbReference>
<evidence type="ECO:0000259" key="2">
    <source>
        <dbReference type="PROSITE" id="PS51462"/>
    </source>
</evidence>
<evidence type="ECO:0000313" key="3">
    <source>
        <dbReference type="EMBL" id="NEY83010.1"/>
    </source>
</evidence>
<evidence type="ECO:0000313" key="4">
    <source>
        <dbReference type="Proteomes" id="UP000472971"/>
    </source>
</evidence>
<dbReference type="SUPFAM" id="SSF55811">
    <property type="entry name" value="Nudix"/>
    <property type="match status" value="1"/>
</dbReference>
<dbReference type="Pfam" id="PF00293">
    <property type="entry name" value="NUDIX"/>
    <property type="match status" value="1"/>
</dbReference>
<dbReference type="RefSeq" id="WP_163243410.1">
    <property type="nucleotide sequence ID" value="NZ_CP082780.1"/>
</dbReference>
<sequence>MMKERFKVIPAVHIFLVKDNQILLLRRYNTGYEDGKYSVLAGHLDGDEDVISAAQREVLEEGGINVAYEDFKIVGVMHRKAKEERIDFFLTANKWQGEVVNMEPNKCDELKWYHFDES</sequence>
<name>A0A6B3VXI1_9BACI</name>
<dbReference type="PROSITE" id="PS00893">
    <property type="entry name" value="NUDIX_BOX"/>
    <property type="match status" value="1"/>
</dbReference>
<keyword evidence="4" id="KW-1185">Reference proteome</keyword>